<name>A0A915JVX8_ROMCU</name>
<dbReference type="Proteomes" id="UP000887565">
    <property type="component" value="Unplaced"/>
</dbReference>
<accession>A0A915JVX8</accession>
<dbReference type="AlphaFoldDB" id="A0A915JVX8"/>
<keyword evidence="1" id="KW-1185">Reference proteome</keyword>
<evidence type="ECO:0000313" key="2">
    <source>
        <dbReference type="WBParaSite" id="nRc.2.0.1.t30184-RA"/>
    </source>
</evidence>
<organism evidence="1 2">
    <name type="scientific">Romanomermis culicivorax</name>
    <name type="common">Nematode worm</name>
    <dbReference type="NCBI Taxonomy" id="13658"/>
    <lineage>
        <taxon>Eukaryota</taxon>
        <taxon>Metazoa</taxon>
        <taxon>Ecdysozoa</taxon>
        <taxon>Nematoda</taxon>
        <taxon>Enoplea</taxon>
        <taxon>Dorylaimia</taxon>
        <taxon>Mermithida</taxon>
        <taxon>Mermithoidea</taxon>
        <taxon>Mermithidae</taxon>
        <taxon>Romanomermis</taxon>
    </lineage>
</organism>
<reference evidence="2" key="1">
    <citation type="submission" date="2022-11" db="UniProtKB">
        <authorList>
            <consortium name="WormBaseParasite"/>
        </authorList>
    </citation>
    <scope>IDENTIFICATION</scope>
</reference>
<sequence length="65" mass="7229">MLLAISGSSVIQFIRLNNDNTFGLLKAGRKRQLCISKSVEDCLEERRILGDPPRLLQPVSASVFI</sequence>
<evidence type="ECO:0000313" key="1">
    <source>
        <dbReference type="Proteomes" id="UP000887565"/>
    </source>
</evidence>
<protein>
    <submittedName>
        <fullName evidence="2">Uncharacterized protein</fullName>
    </submittedName>
</protein>
<dbReference type="WBParaSite" id="nRc.2.0.1.t30184-RA">
    <property type="protein sequence ID" value="nRc.2.0.1.t30184-RA"/>
    <property type="gene ID" value="nRc.2.0.1.g30184"/>
</dbReference>
<proteinExistence type="predicted"/>